<dbReference type="Gene3D" id="3.40.50.150">
    <property type="entry name" value="Vaccinia Virus protein VP39"/>
    <property type="match status" value="1"/>
</dbReference>
<dbReference type="PANTHER" id="PTHR14614:SF130">
    <property type="entry name" value="PROTEIN-LYSINE N-METHYLTRANSFERASE EEF2KMT"/>
    <property type="match status" value="1"/>
</dbReference>
<keyword evidence="2" id="KW-1185">Reference proteome</keyword>
<comment type="caution">
    <text evidence="1">The sequence shown here is derived from an EMBL/GenBank/DDBJ whole genome shotgun (WGS) entry which is preliminary data.</text>
</comment>
<sequence length="216" mass="24013">MPGYLTRELRLQLGDRHYSIRALEDRQQFSDADGAAERIGISSANWSLFGQVWPAGVALAEAMTTFEVAGKRVLELGCGLGLSSLVLQQREAQVVASDHHPLAETFLMHNASANGLPHVTFRHLSWARTDAALGRFDLIIGADILYERDHVDLLAAVLHRHGEAHCEVLIADPGRGNANHFSRALQHQGYTASESRRAFDPELPERRRGRMLSYVR</sequence>
<dbReference type="EMBL" id="JBHSGG010000029">
    <property type="protein sequence ID" value="MFC4728577.1"/>
    <property type="molecule type" value="Genomic_DNA"/>
</dbReference>
<keyword evidence="1" id="KW-0808">Transferase</keyword>
<dbReference type="GO" id="GO:0008168">
    <property type="term" value="F:methyltransferase activity"/>
    <property type="evidence" value="ECO:0007669"/>
    <property type="project" value="UniProtKB-KW"/>
</dbReference>
<name>A0ABV9NJS9_9GAMM</name>
<organism evidence="1 2">
    <name type="scientific">Coralloluteibacterium thermophilum</name>
    <dbReference type="NCBI Taxonomy" id="2707049"/>
    <lineage>
        <taxon>Bacteria</taxon>
        <taxon>Pseudomonadati</taxon>
        <taxon>Pseudomonadota</taxon>
        <taxon>Gammaproteobacteria</taxon>
        <taxon>Lysobacterales</taxon>
        <taxon>Lysobacteraceae</taxon>
        <taxon>Coralloluteibacterium</taxon>
    </lineage>
</organism>
<evidence type="ECO:0000313" key="2">
    <source>
        <dbReference type="Proteomes" id="UP001595892"/>
    </source>
</evidence>
<dbReference type="PANTHER" id="PTHR14614">
    <property type="entry name" value="HEPATOCELLULAR CARCINOMA-ASSOCIATED ANTIGEN"/>
    <property type="match status" value="1"/>
</dbReference>
<keyword evidence="1" id="KW-0489">Methyltransferase</keyword>
<dbReference type="RefSeq" id="WP_377004606.1">
    <property type="nucleotide sequence ID" value="NZ_JBHSGG010000029.1"/>
</dbReference>
<dbReference type="InterPro" id="IPR029063">
    <property type="entry name" value="SAM-dependent_MTases_sf"/>
</dbReference>
<proteinExistence type="predicted"/>
<dbReference type="InterPro" id="IPR019410">
    <property type="entry name" value="Methyltransf_16"/>
</dbReference>
<dbReference type="Pfam" id="PF10294">
    <property type="entry name" value="Methyltransf_16"/>
    <property type="match status" value="1"/>
</dbReference>
<evidence type="ECO:0000313" key="1">
    <source>
        <dbReference type="EMBL" id="MFC4728577.1"/>
    </source>
</evidence>
<accession>A0ABV9NJS9</accession>
<dbReference type="Proteomes" id="UP001595892">
    <property type="component" value="Unassembled WGS sequence"/>
</dbReference>
<protein>
    <submittedName>
        <fullName evidence="1">Class I SAM-dependent methyltransferase</fullName>
    </submittedName>
</protein>
<dbReference type="GO" id="GO:0032259">
    <property type="term" value="P:methylation"/>
    <property type="evidence" value="ECO:0007669"/>
    <property type="project" value="UniProtKB-KW"/>
</dbReference>
<dbReference type="CDD" id="cd02440">
    <property type="entry name" value="AdoMet_MTases"/>
    <property type="match status" value="1"/>
</dbReference>
<gene>
    <name evidence="1" type="ORF">ACFO3Q_10395</name>
</gene>
<reference evidence="2" key="1">
    <citation type="journal article" date="2019" name="Int. J. Syst. Evol. Microbiol.">
        <title>The Global Catalogue of Microorganisms (GCM) 10K type strain sequencing project: providing services to taxonomists for standard genome sequencing and annotation.</title>
        <authorList>
            <consortium name="The Broad Institute Genomics Platform"/>
            <consortium name="The Broad Institute Genome Sequencing Center for Infectious Disease"/>
            <person name="Wu L."/>
            <person name="Ma J."/>
        </authorList>
    </citation>
    <scope>NUCLEOTIDE SEQUENCE [LARGE SCALE GENOMIC DNA]</scope>
    <source>
        <strain evidence="2">CGMCC 1.13574</strain>
    </source>
</reference>
<dbReference type="SUPFAM" id="SSF53335">
    <property type="entry name" value="S-adenosyl-L-methionine-dependent methyltransferases"/>
    <property type="match status" value="1"/>
</dbReference>